<evidence type="ECO:0000313" key="3">
    <source>
        <dbReference type="Proteomes" id="UP001607157"/>
    </source>
</evidence>
<sequence length="57" mass="6659">MISKKNAEKTDTQAVLVRMSVEMIEKIDALRRTEDDLPTRPEMIRRLVEQQMGRKDG</sequence>
<reference evidence="2 3" key="1">
    <citation type="submission" date="2024-10" db="EMBL/GenBank/DDBJ databases">
        <authorList>
            <person name="Yang X.-N."/>
        </authorList>
    </citation>
    <scope>NUCLEOTIDE SEQUENCE [LARGE SCALE GENOMIC DNA]</scope>
    <source>
        <strain evidence="2 3">CAU 1059</strain>
    </source>
</reference>
<accession>A0ABW7I6A5</accession>
<organism evidence="2 3">
    <name type="scientific">Roseovarius aquimarinus</name>
    <dbReference type="NCBI Taxonomy" id="1229156"/>
    <lineage>
        <taxon>Bacteria</taxon>
        <taxon>Pseudomonadati</taxon>
        <taxon>Pseudomonadota</taxon>
        <taxon>Alphaproteobacteria</taxon>
        <taxon>Rhodobacterales</taxon>
        <taxon>Roseobacteraceae</taxon>
        <taxon>Roseovarius</taxon>
    </lineage>
</organism>
<dbReference type="Pfam" id="PF01402">
    <property type="entry name" value="RHH_1"/>
    <property type="match status" value="1"/>
</dbReference>
<dbReference type="InterPro" id="IPR002145">
    <property type="entry name" value="CopG"/>
</dbReference>
<proteinExistence type="predicted"/>
<gene>
    <name evidence="2" type="ORF">ACGRVM_07395</name>
</gene>
<dbReference type="Proteomes" id="UP001607157">
    <property type="component" value="Unassembled WGS sequence"/>
</dbReference>
<evidence type="ECO:0000259" key="1">
    <source>
        <dbReference type="Pfam" id="PF01402"/>
    </source>
</evidence>
<keyword evidence="3" id="KW-1185">Reference proteome</keyword>
<comment type="caution">
    <text evidence="2">The sequence shown here is derived from an EMBL/GenBank/DDBJ whole genome shotgun (WGS) entry which is preliminary data.</text>
</comment>
<feature type="domain" description="Ribbon-helix-helix protein CopG" evidence="1">
    <location>
        <begin position="17"/>
        <end position="54"/>
    </location>
</feature>
<dbReference type="EMBL" id="JBIHMM010000002">
    <property type="protein sequence ID" value="MFH0253712.1"/>
    <property type="molecule type" value="Genomic_DNA"/>
</dbReference>
<dbReference type="RefSeq" id="WP_377171313.1">
    <property type="nucleotide sequence ID" value="NZ_JBHTJC010000002.1"/>
</dbReference>
<protein>
    <submittedName>
        <fullName evidence="2">Ribbon-helix-helix protein, CopG family</fullName>
    </submittedName>
</protein>
<evidence type="ECO:0000313" key="2">
    <source>
        <dbReference type="EMBL" id="MFH0253712.1"/>
    </source>
</evidence>
<name>A0ABW7I6A5_9RHOB</name>